<dbReference type="RefSeq" id="WP_063489419.1">
    <property type="nucleotide sequence ID" value="NZ_CAADET010000030.1"/>
</dbReference>
<dbReference type="InterPro" id="IPR024524">
    <property type="entry name" value="DUF3800"/>
</dbReference>
<proteinExistence type="predicted"/>
<dbReference type="PATRIC" id="fig|1590.201.peg.3719"/>
<dbReference type="AlphaFoldDB" id="A0A165S8E8"/>
<evidence type="ECO:0000313" key="1">
    <source>
        <dbReference type="EMBL" id="KZU98154.1"/>
    </source>
</evidence>
<name>A0A165S8E8_LACPN</name>
<protein>
    <recommendedName>
        <fullName evidence="3">DUF3800 domain-containing protein</fullName>
    </recommendedName>
</protein>
<reference evidence="1 2" key="1">
    <citation type="submission" date="2016-03" db="EMBL/GenBank/DDBJ databases">
        <title>Comparative genomics of 54 Lactobacillus plantarum strains reveals genomic uncoupling from niche constraints.</title>
        <authorList>
            <person name="Martino M.E."/>
        </authorList>
    </citation>
    <scope>NUCLEOTIDE SEQUENCE [LARGE SCALE GENOMIC DNA]</scope>
    <source>
        <strain evidence="1 2">19.1</strain>
    </source>
</reference>
<dbReference type="EMBL" id="LUXM01000008">
    <property type="protein sequence ID" value="KZU98154.1"/>
    <property type="molecule type" value="Genomic_DNA"/>
</dbReference>
<accession>A0A165S8E8</accession>
<comment type="caution">
    <text evidence="1">The sequence shown here is derived from an EMBL/GenBank/DDBJ whole genome shotgun (WGS) entry which is preliminary data.</text>
</comment>
<organism evidence="1 2">
    <name type="scientific">Lactiplantibacillus plantarum</name>
    <name type="common">Lactobacillus plantarum</name>
    <dbReference type="NCBI Taxonomy" id="1590"/>
    <lineage>
        <taxon>Bacteria</taxon>
        <taxon>Bacillati</taxon>
        <taxon>Bacillota</taxon>
        <taxon>Bacilli</taxon>
        <taxon>Lactobacillales</taxon>
        <taxon>Lactobacillaceae</taxon>
        <taxon>Lactiplantibacillus</taxon>
    </lineage>
</organism>
<evidence type="ECO:0000313" key="2">
    <source>
        <dbReference type="Proteomes" id="UP000076882"/>
    </source>
</evidence>
<gene>
    <name evidence="1" type="ORF">Lp19_0391</name>
</gene>
<sequence>MSNLTVQSNPPSANTWSSEVNSFMAIDESGTSELKSIERMISNSDQNNIDKWFILTGVIFNKDAMEFLPQKITEFKEKYWSCGEYCGKRVVLHSKEMRHRENAFSKRCIPDYDSFIGDLCDLLESLPFKLVSIVVDKYKHVLINQERGTCPYGVYEYALALLLERYTFNMGSQSAGALLFESRNGGADRKLYSKALNTVKNGTYYVSGANFNFLRERIYFNSKRTADNKKSYFMLELADLFSYAVLQHFRKNEDSKIYTTMSKKLVGYPDFDGKGLKVLY</sequence>
<dbReference type="Proteomes" id="UP000076882">
    <property type="component" value="Unassembled WGS sequence"/>
</dbReference>
<evidence type="ECO:0008006" key="3">
    <source>
        <dbReference type="Google" id="ProtNLM"/>
    </source>
</evidence>
<dbReference type="Pfam" id="PF12686">
    <property type="entry name" value="DUF3800"/>
    <property type="match status" value="1"/>
</dbReference>